<proteinExistence type="predicted"/>
<keyword evidence="2" id="KW-0539">Nucleus</keyword>
<dbReference type="AlphaFoldDB" id="A0A6S7K3I5"/>
<dbReference type="OrthoDB" id="336885at2759"/>
<dbReference type="InterPro" id="IPR016722">
    <property type="entry name" value="DNA_pol_alpha_bsu"/>
</dbReference>
<evidence type="ECO:0000259" key="3">
    <source>
        <dbReference type="Pfam" id="PF22062"/>
    </source>
</evidence>
<organism evidence="4 5">
    <name type="scientific">Paramuricea clavata</name>
    <name type="common">Red gorgonian</name>
    <name type="synonym">Violescent sea-whip</name>
    <dbReference type="NCBI Taxonomy" id="317549"/>
    <lineage>
        <taxon>Eukaryota</taxon>
        <taxon>Metazoa</taxon>
        <taxon>Cnidaria</taxon>
        <taxon>Anthozoa</taxon>
        <taxon>Octocorallia</taxon>
        <taxon>Malacalcyonacea</taxon>
        <taxon>Plexauridae</taxon>
        <taxon>Paramuricea</taxon>
    </lineage>
</organism>
<dbReference type="Proteomes" id="UP001152795">
    <property type="component" value="Unassembled WGS sequence"/>
</dbReference>
<evidence type="ECO:0000256" key="1">
    <source>
        <dbReference type="ARBA" id="ARBA00004123"/>
    </source>
</evidence>
<evidence type="ECO:0000313" key="4">
    <source>
        <dbReference type="EMBL" id="CAB4039976.1"/>
    </source>
</evidence>
<dbReference type="GO" id="GO:0006270">
    <property type="term" value="P:DNA replication initiation"/>
    <property type="evidence" value="ECO:0007669"/>
    <property type="project" value="TreeGrafter"/>
</dbReference>
<dbReference type="GO" id="GO:0005658">
    <property type="term" value="C:alpha DNA polymerase:primase complex"/>
    <property type="evidence" value="ECO:0007669"/>
    <property type="project" value="TreeGrafter"/>
</dbReference>
<evidence type="ECO:0000313" key="5">
    <source>
        <dbReference type="Proteomes" id="UP001152795"/>
    </source>
</evidence>
<accession>A0A6S7K3I5</accession>
<reference evidence="4" key="1">
    <citation type="submission" date="2020-04" db="EMBL/GenBank/DDBJ databases">
        <authorList>
            <person name="Alioto T."/>
            <person name="Alioto T."/>
            <person name="Gomez Garrido J."/>
        </authorList>
    </citation>
    <scope>NUCLEOTIDE SEQUENCE</scope>
    <source>
        <strain evidence="4">A484AB</strain>
    </source>
</reference>
<comment type="caution">
    <text evidence="4">The sequence shown here is derived from an EMBL/GenBank/DDBJ whole genome shotgun (WGS) entry which is preliminary data.</text>
</comment>
<feature type="domain" description="DNA polymerase alpha subunit B OB" evidence="3">
    <location>
        <begin position="63"/>
        <end position="168"/>
    </location>
</feature>
<dbReference type="PANTHER" id="PTHR23061:SF12">
    <property type="entry name" value="DNA POLYMERASE ALPHA SUBUNIT B"/>
    <property type="match status" value="1"/>
</dbReference>
<dbReference type="InterPro" id="IPR054300">
    <property type="entry name" value="OB_DPOA2"/>
</dbReference>
<name>A0A6S7K3I5_PARCT</name>
<sequence length="184" mass="20172">ATPAKRYEARENAGEVVLTYNPGRISDQDVTWKQLQTVKIQNAAYEPLTEKFKYMFQKIIDKSQVLNEHIDKMASLLKDAHEIEEFVSSAVIHQDDVSVVGRICCDTNGKLNASSLILRESGTNYVGASVSLNVADVNQYSLFPGKVVAVKGKNPTGGQFIASSFYEGILPPPVPEPKNVQTGV</sequence>
<dbReference type="Pfam" id="PF22062">
    <property type="entry name" value="OB_DPOA2"/>
    <property type="match status" value="1"/>
</dbReference>
<protein>
    <submittedName>
        <fullName evidence="4">DNA polymerase alpha subunit B</fullName>
    </submittedName>
</protein>
<keyword evidence="5" id="KW-1185">Reference proteome</keyword>
<dbReference type="PANTHER" id="PTHR23061">
    <property type="entry name" value="DNA POLYMERASE 2 ALPHA 70 KDA SUBUNIT"/>
    <property type="match status" value="1"/>
</dbReference>
<dbReference type="EMBL" id="CACRXK020026128">
    <property type="protein sequence ID" value="CAB4039976.1"/>
    <property type="molecule type" value="Genomic_DNA"/>
</dbReference>
<gene>
    <name evidence="4" type="ORF">PACLA_8A089710</name>
</gene>
<comment type="subcellular location">
    <subcellularLocation>
        <location evidence="1">Nucleus</location>
    </subcellularLocation>
</comment>
<feature type="non-terminal residue" evidence="4">
    <location>
        <position position="1"/>
    </location>
</feature>
<evidence type="ECO:0000256" key="2">
    <source>
        <dbReference type="ARBA" id="ARBA00023242"/>
    </source>
</evidence>